<feature type="transmembrane region" description="Helical" evidence="9">
    <location>
        <begin position="867"/>
        <end position="889"/>
    </location>
</feature>
<dbReference type="OrthoDB" id="6215707at2759"/>
<gene>
    <name evidence="12" type="ORF">C0Q70_17585</name>
</gene>
<feature type="chain" id="PRO_5015686101" description="Ig-like domain-containing protein" evidence="10">
    <location>
        <begin position="18"/>
        <end position="2687"/>
    </location>
</feature>
<accession>A0A2T7NKT8</accession>
<feature type="signal peptide" evidence="10">
    <location>
        <begin position="1"/>
        <end position="17"/>
    </location>
</feature>
<evidence type="ECO:0000256" key="5">
    <source>
        <dbReference type="ARBA" id="ARBA00023136"/>
    </source>
</evidence>
<dbReference type="PANTHER" id="PTHR13869:SF24">
    <property type="entry name" value="BASEMENT MEMBRANE-SPECIFIC HEPARAN SULFATE PROTEOGLYCAN CORE PROTEIN-LIKE"/>
    <property type="match status" value="1"/>
</dbReference>
<feature type="region of interest" description="Disordered" evidence="8">
    <location>
        <begin position="109"/>
        <end position="129"/>
    </location>
</feature>
<evidence type="ECO:0000256" key="3">
    <source>
        <dbReference type="ARBA" id="ARBA00022729"/>
    </source>
</evidence>
<evidence type="ECO:0000256" key="1">
    <source>
        <dbReference type="ARBA" id="ARBA00004370"/>
    </source>
</evidence>
<evidence type="ECO:0000256" key="10">
    <source>
        <dbReference type="SAM" id="SignalP"/>
    </source>
</evidence>
<feature type="transmembrane region" description="Helical" evidence="9">
    <location>
        <begin position="75"/>
        <end position="98"/>
    </location>
</feature>
<feature type="compositionally biased region" description="Basic and acidic residues" evidence="8">
    <location>
        <begin position="116"/>
        <end position="129"/>
    </location>
</feature>
<dbReference type="InterPro" id="IPR036179">
    <property type="entry name" value="Ig-like_dom_sf"/>
</dbReference>
<evidence type="ECO:0000256" key="9">
    <source>
        <dbReference type="SAM" id="Phobius"/>
    </source>
</evidence>
<evidence type="ECO:0000256" key="8">
    <source>
        <dbReference type="SAM" id="MobiDB-lite"/>
    </source>
</evidence>
<keyword evidence="7" id="KW-0393">Immunoglobulin domain</keyword>
<keyword evidence="4 9" id="KW-1133">Transmembrane helix</keyword>
<keyword evidence="3 10" id="KW-0732">Signal</keyword>
<keyword evidence="2 9" id="KW-0812">Transmembrane</keyword>
<sequence length="2687" mass="304960">MGLVILLFCLSFAAVSAQEGKTNCSIPPVEEFTNTTLTCHFPEDLGVTKKDFTIYHYVPNGTAGDHSNEEISSPLIIILISSLLSAVVVVSAFVILLLRFRRKLSSRFQQRRRQRPHDEHKSETEMMLEKQEVQTQKFQKYLEEKVREMYADILSSCYCVPPIYFNKCRYKKETVKSTSVLVYESCDPSEVQYDRDMHHVLHCLRHVGEQRQEPMFVLTQFRYKDYLNNVPQNHVRHSVRRVKKEDKNHKCFDLLIIHKKFGFTAVVVKTVSGSPGKQQRDKQTTDETLTAQCKEAISQLKKARNMVNYLMKDETECPEVRLVLILPNLSSSSLAHDVTSEADTVQFMCADDLPDFKSTFDIGTEQKLGQWFDRLMERTRGDKMMSDELYVKAISRFCGPATQSHLESEDDLLLPKTLAEAVLITGKLYESNILHPYMLDLLEEERLILAGPPNTGKTRMLMLAAEKWGASELYVISGKRTQNNFVKQQLRANHIECDFNNKREVEETVKMLCEKKDHNTLCVLAYDVSGQNFKHLCTRLKQKQPDICMWATARTMQDKQVPQGWRLVTLTHALTCPPAVVRAAVGASYTIPGADNESLDYLPPTDGPPVKYIYHKKDQGDVSHDCTQCGENVAEFLKLLITKCGNSTGTSPDAVSAATGTVITESLSSTLQDNDVLVLFECDLEQGASFLTGLLNAGITVHTLADKEDMKDFTEDNKSACAMHIEQLDRYRMRRQIVVYSQNGKVTCSVPPVEEFHDTVLTCHFPEDLSVSKKDFTVYHYVPDNHPVEVLACWWIKGVRNCSTHQDFVYNNIVSRTLSITARHVTTNHTGSYACQIANYDASFLEKCELSLKPVSEHSKEETSSQLMIILISSLLSAVVVSAFVILLLRFRRKLSSIFYQRRRRQRPHDEHKSETEIMLEKEEVQTQKFQCYLEEKVREMYPDLLSSCYCVPPIYFNKCRYKKETVITKSVLVYESCDSSEVQYDRAMHHVLHCLRHVGEQRREPMFVLTQFRYKDYLNTVPKTHARHSVRRVKKEDENLKCFDLLIIHRKFGFTAVVVKTVSDSPGNKQRDQQTTDETLTAQCKEAISQLKEAGNMINVLMSDEPKGPEVRLVLILPNLSSSSIVPEVTSQADTIQLMYADDLPDFKSTFDVGTEQKLGRWFDRLIEITRGDTMMSDELYLKAISRFCGPATQSKLESEDDLLLPKTLVEAVLITGKLYKRNILHPNMLDLLKEERLILVGPPNTGKPRMLMLAAEKWQASDLHVISGKRTQNNFVKQQLRAHHIECDFNNKREVEETARMLCEKKNHNTLCVLAYDVSGQHFQQFCTLLKVKHPVICMWATARIMKNKQVPSGWRLATLTHALTCPPAVVRAAVGAGYTIPGADNEYLDYLPPTDGPPVKYFRHKRDQGNVSHNCTQCGENVAEFLQLLIRTYGNSASTSPDGVSAASARVSTESLSSTIQDKDVLVLFECDQEQGESFLTGLRNAGITVHTFKDKEDMNDFTEDNKSACAMHIEQLERYRTQRKIVVYVESKSWNGDRYTKWRGITSCTSQLIVVQDTTKNGRRPRLPHKRFTPRLLSAFSFTTLPHHCVLLLPVCCFSSSKMKCTSMSVAPLEDTTLTCHFPEDLSVTKKDFTVYHYVKGGSPDAVVDCWWVRGEVGCAVKKGFEYNKVVTTNLTVTLKGVTPAITGTYACQVAGYGPESLETCEIKLDKSCNIIYERSGRGANITCFFDEDIKATRRNFSVYKHSDLEKQGKQAVAKCYWKERQPQCWVENGYIFDRSLWIPEVTSDKEGNYSCWHVGSNTEQHEPCLLSGAVKNSLMEDTDRHADQQGNPSLAIGLSVTIVVLLTAAIVVSLRYRKKVLSLFCPRRPNDQEPPVKERHTSMRKSVVDYEMTTKMFQEYLEKEIQAMFPKILDTFYFVPPVYFNKTSFNTQLVAGQAVYVPDPADPYDVRHDQAMQHVLNCLHHMAKQYQENMFVLTQFKYDDYLNNIGNEFRKHRLPVPAGFTKENQNIQCFDLMVVHRQYGVLVGVVKAVGENVSESLNDLIVNEVTEAVHELKKGADMIKHLMSDQEQFPTVRQILILPNMARTTLKRALDNHPGLVEVMRECLGTNAVRDPTELCLCAEDVADEQSLQDPRILSGVTSRLRHSLLLADSTTKDNVPMTDELYLRVLSSISLPKTRIEAISTTGDLYQRVMLYPEMLALLTEEKLFLVGPPNTGKTRLLTLAGKTWRARGHDLYVVSGPSGSRDSAVWTFLNQSTQNVEGAQADIAAPGSVLKINCNFNKKKEMEDTLKHLIKKRGENVLCVLADDADSMGTHFRQFCKDLSSQCPGLPLWITSSSQKNVPEGWKVETFTRAINCPPAVVREAARAGANFVVPSCRDQTPFCLSPTDGPEVEYIYHRKGRALTIHNCTECGQMVADFLLKNFISRKDTSMATDEETMSASTPFMSGEEESATLKRSVLTCKDLLVLYEDRRQQLIDGLKLSGIQVRTLQAEARNEAFDEKMDCACVLHIDQLTTYRPRRKIVVYVEDKNSPRDPPKKWRGITSCTSQLICFLTDTGPVEDCPSRQLGGWPASRWPEEELTNEPLSFFLPVVDSGKLKDPVTKRAFAMEVKNRFQTLGCQQEMETGDRRQETGEKILRCEWHDGVPAQRVQVVAMLYSVFKSQVVCDTELTDHFNSVLG</sequence>
<dbReference type="PROSITE" id="PS50835">
    <property type="entry name" value="IG_LIKE"/>
    <property type="match status" value="1"/>
</dbReference>
<evidence type="ECO:0000313" key="13">
    <source>
        <dbReference type="Proteomes" id="UP000245119"/>
    </source>
</evidence>
<dbReference type="InterPro" id="IPR007110">
    <property type="entry name" value="Ig-like_dom"/>
</dbReference>
<dbReference type="Proteomes" id="UP000245119">
    <property type="component" value="Linkage Group LG11"/>
</dbReference>
<keyword evidence="13" id="KW-1185">Reference proteome</keyword>
<dbReference type="EMBL" id="PZQS01000011">
    <property type="protein sequence ID" value="PVD21784.1"/>
    <property type="molecule type" value="Genomic_DNA"/>
</dbReference>
<feature type="domain" description="Ig-like" evidence="11">
    <location>
        <begin position="761"/>
        <end position="851"/>
    </location>
</feature>
<dbReference type="SUPFAM" id="SSF48726">
    <property type="entry name" value="Immunoglobulin"/>
    <property type="match status" value="1"/>
</dbReference>
<evidence type="ECO:0000313" key="12">
    <source>
        <dbReference type="EMBL" id="PVD21784.1"/>
    </source>
</evidence>
<dbReference type="GO" id="GO:0016020">
    <property type="term" value="C:membrane"/>
    <property type="evidence" value="ECO:0007669"/>
    <property type="project" value="UniProtKB-SubCell"/>
</dbReference>
<organism evidence="12 13">
    <name type="scientific">Pomacea canaliculata</name>
    <name type="common">Golden apple snail</name>
    <dbReference type="NCBI Taxonomy" id="400727"/>
    <lineage>
        <taxon>Eukaryota</taxon>
        <taxon>Metazoa</taxon>
        <taxon>Spiralia</taxon>
        <taxon>Lophotrochozoa</taxon>
        <taxon>Mollusca</taxon>
        <taxon>Gastropoda</taxon>
        <taxon>Caenogastropoda</taxon>
        <taxon>Architaenioglossa</taxon>
        <taxon>Ampullarioidea</taxon>
        <taxon>Ampullariidae</taxon>
        <taxon>Pomacea</taxon>
    </lineage>
</organism>
<reference evidence="12 13" key="1">
    <citation type="submission" date="2018-04" db="EMBL/GenBank/DDBJ databases">
        <title>The genome of golden apple snail Pomacea canaliculata provides insight into stress tolerance and invasive adaptation.</title>
        <authorList>
            <person name="Liu C."/>
            <person name="Liu B."/>
            <person name="Ren Y."/>
            <person name="Zhang Y."/>
            <person name="Wang H."/>
            <person name="Li S."/>
            <person name="Jiang F."/>
            <person name="Yin L."/>
            <person name="Zhang G."/>
            <person name="Qian W."/>
            <person name="Fan W."/>
        </authorList>
    </citation>
    <scope>NUCLEOTIDE SEQUENCE [LARGE SCALE GENOMIC DNA]</scope>
    <source>
        <strain evidence="12">SZHN2017</strain>
        <tissue evidence="12">Muscle</tissue>
    </source>
</reference>
<comment type="caution">
    <text evidence="12">The sequence shown here is derived from an EMBL/GenBank/DDBJ whole genome shotgun (WGS) entry which is preliminary data.</text>
</comment>
<comment type="subcellular location">
    <subcellularLocation>
        <location evidence="1">Membrane</location>
    </subcellularLocation>
</comment>
<name>A0A2T7NKT8_POMCA</name>
<keyword evidence="5 9" id="KW-0472">Membrane</keyword>
<evidence type="ECO:0000256" key="2">
    <source>
        <dbReference type="ARBA" id="ARBA00022692"/>
    </source>
</evidence>
<evidence type="ECO:0000259" key="11">
    <source>
        <dbReference type="PROSITE" id="PS50835"/>
    </source>
</evidence>
<dbReference type="InterPro" id="IPR000920">
    <property type="entry name" value="Myelin_P0-rel"/>
</dbReference>
<protein>
    <recommendedName>
        <fullName evidence="11">Ig-like domain-containing protein</fullName>
    </recommendedName>
</protein>
<dbReference type="PANTHER" id="PTHR13869">
    <property type="entry name" value="MYELIN P0 RELATED"/>
    <property type="match status" value="1"/>
</dbReference>
<evidence type="ECO:0000256" key="6">
    <source>
        <dbReference type="ARBA" id="ARBA00023157"/>
    </source>
</evidence>
<keyword evidence="6" id="KW-1015">Disulfide bond</keyword>
<evidence type="ECO:0000256" key="4">
    <source>
        <dbReference type="ARBA" id="ARBA00022989"/>
    </source>
</evidence>
<evidence type="ECO:0000256" key="7">
    <source>
        <dbReference type="ARBA" id="ARBA00023319"/>
    </source>
</evidence>
<proteinExistence type="predicted"/>